<feature type="domain" description="Tr-type G" evidence="1">
    <location>
        <begin position="6"/>
        <end position="184"/>
    </location>
</feature>
<dbReference type="EMBL" id="HBUF01050744">
    <property type="protein sequence ID" value="CAG6621683.1"/>
    <property type="molecule type" value="Transcribed_RNA"/>
</dbReference>
<dbReference type="Pfam" id="PF00009">
    <property type="entry name" value="GTP_EFTU"/>
    <property type="match status" value="1"/>
</dbReference>
<dbReference type="EMBL" id="HBUF01050745">
    <property type="protein sequence ID" value="CAG6621684.1"/>
    <property type="molecule type" value="Transcribed_RNA"/>
</dbReference>
<dbReference type="EMBL" id="HBUF01050746">
    <property type="protein sequence ID" value="CAG6621685.1"/>
    <property type="molecule type" value="Transcribed_RNA"/>
</dbReference>
<dbReference type="PANTHER" id="PTHR43512">
    <property type="entry name" value="TRANSLATION FACTOR GUF1-RELATED"/>
    <property type="match status" value="1"/>
</dbReference>
<dbReference type="GO" id="GO:0003746">
    <property type="term" value="F:translation elongation factor activity"/>
    <property type="evidence" value="ECO:0007669"/>
    <property type="project" value="UniProtKB-KW"/>
</dbReference>
<dbReference type="PANTHER" id="PTHR43512:SF4">
    <property type="entry name" value="TRANSLATION FACTOR GUF1 HOMOLOG, CHLOROPLASTIC"/>
    <property type="match status" value="1"/>
</dbReference>
<dbReference type="InterPro" id="IPR005225">
    <property type="entry name" value="Small_GTP-bd"/>
</dbReference>
<dbReference type="NCBIfam" id="TIGR00231">
    <property type="entry name" value="small_GTP"/>
    <property type="match status" value="1"/>
</dbReference>
<keyword evidence="2" id="KW-0648">Protein biosynthesis</keyword>
<dbReference type="Gene3D" id="3.40.50.300">
    <property type="entry name" value="P-loop containing nucleotide triphosphate hydrolases"/>
    <property type="match status" value="1"/>
</dbReference>
<dbReference type="GO" id="GO:0003924">
    <property type="term" value="F:GTPase activity"/>
    <property type="evidence" value="ECO:0007669"/>
    <property type="project" value="InterPro"/>
</dbReference>
<keyword evidence="2" id="KW-0251">Elongation factor</keyword>
<dbReference type="PROSITE" id="PS51722">
    <property type="entry name" value="G_TR_2"/>
    <property type="match status" value="1"/>
</dbReference>
<protein>
    <submittedName>
        <fullName evidence="2">Elongation factor 4</fullName>
    </submittedName>
</protein>
<dbReference type="InterPro" id="IPR000795">
    <property type="entry name" value="T_Tr_GTP-bd_dom"/>
</dbReference>
<dbReference type="PROSITE" id="PS00301">
    <property type="entry name" value="G_TR_1"/>
    <property type="match status" value="1"/>
</dbReference>
<dbReference type="SUPFAM" id="SSF52540">
    <property type="entry name" value="P-loop containing nucleoside triphosphate hydrolases"/>
    <property type="match status" value="1"/>
</dbReference>
<accession>A0A8D8Q1D6</accession>
<organism evidence="2">
    <name type="scientific">Cacopsylla melanoneura</name>
    <dbReference type="NCBI Taxonomy" id="428564"/>
    <lineage>
        <taxon>Eukaryota</taxon>
        <taxon>Metazoa</taxon>
        <taxon>Ecdysozoa</taxon>
        <taxon>Arthropoda</taxon>
        <taxon>Hexapoda</taxon>
        <taxon>Insecta</taxon>
        <taxon>Pterygota</taxon>
        <taxon>Neoptera</taxon>
        <taxon>Paraneoptera</taxon>
        <taxon>Hemiptera</taxon>
        <taxon>Sternorrhyncha</taxon>
        <taxon>Psylloidea</taxon>
        <taxon>Psyllidae</taxon>
        <taxon>Psyllinae</taxon>
        <taxon>Cacopsylla</taxon>
    </lineage>
</organism>
<dbReference type="AlphaFoldDB" id="A0A8D8Q1D6"/>
<evidence type="ECO:0000313" key="2">
    <source>
        <dbReference type="EMBL" id="CAG6621685.1"/>
    </source>
</evidence>
<dbReference type="InterPro" id="IPR031157">
    <property type="entry name" value="G_TR_CS"/>
</dbReference>
<dbReference type="InterPro" id="IPR027417">
    <property type="entry name" value="P-loop_NTPase"/>
</dbReference>
<dbReference type="GO" id="GO:0005525">
    <property type="term" value="F:GTP binding"/>
    <property type="evidence" value="ECO:0007669"/>
    <property type="project" value="InterPro"/>
</dbReference>
<evidence type="ECO:0000259" key="1">
    <source>
        <dbReference type="PROSITE" id="PS51722"/>
    </source>
</evidence>
<sequence>MKNQIKKIRNFSIIAHINHGKTTLSDRIIQICGGLNPREMTNQVLDTMDLEKERGITIKAQNVSLKYKSKNGEIYKINLIDTPGHIDFSYEVYKSLIACEGVILLIDSTQGIEAQTISNYYKAVKMNLDIIIVLNKIDLLTSNIKHVSKEIKNVIGYKILNVRMLTHLLSVLSMLSNIRDVLRR</sequence>
<dbReference type="InterPro" id="IPR006297">
    <property type="entry name" value="EF-4"/>
</dbReference>
<name>A0A8D8Q1D6_9HEMI</name>
<dbReference type="PRINTS" id="PR00315">
    <property type="entry name" value="ELONGATNFCT"/>
</dbReference>
<reference evidence="2" key="1">
    <citation type="submission" date="2021-05" db="EMBL/GenBank/DDBJ databases">
        <authorList>
            <person name="Alioto T."/>
            <person name="Alioto T."/>
            <person name="Gomez Garrido J."/>
        </authorList>
    </citation>
    <scope>NUCLEOTIDE SEQUENCE</scope>
</reference>
<dbReference type="GO" id="GO:0045727">
    <property type="term" value="P:positive regulation of translation"/>
    <property type="evidence" value="ECO:0007669"/>
    <property type="project" value="TreeGrafter"/>
</dbReference>
<proteinExistence type="predicted"/>
<dbReference type="GO" id="GO:0043022">
    <property type="term" value="F:ribosome binding"/>
    <property type="evidence" value="ECO:0007669"/>
    <property type="project" value="TreeGrafter"/>
</dbReference>